<keyword evidence="2" id="KW-1133">Transmembrane helix</keyword>
<evidence type="ECO:0000313" key="3">
    <source>
        <dbReference type="EMBL" id="CRZ08257.1"/>
    </source>
</evidence>
<protein>
    <submittedName>
        <fullName evidence="3">Uncharacterized protein</fullName>
    </submittedName>
</protein>
<feature type="region of interest" description="Disordered" evidence="1">
    <location>
        <begin position="212"/>
        <end position="232"/>
    </location>
</feature>
<feature type="transmembrane region" description="Helical" evidence="2">
    <location>
        <begin position="21"/>
        <end position="43"/>
    </location>
</feature>
<sequence length="382" mass="42775">MPATECGSGLWRSPSWTVRGLFTWNHLGILAMIVVVLLALSAISAECSQDSPSSIVPDKVASFLTSFQGAIEKNCLKTANFAIMMLILHDQDVFTKSIGRNFLEKIIIFDAPQYLTFLLLAPNVCDFLNLPSSNFQEYKSAFFHESSHYSSRIKSDSEVNALPFSDYGGSCNDHDGLNHMHKFFEVMKDHCEANAGFPQPSRLRCRLLHSDEGSPSKRRRLTAQSSPLSSPSASDFVDLLAISAKRSPSLLSSNVLDLTLSFHEAIQGNIEEQISSESLMKAYFAIQMLILHNQDVFTASIGREFVQQIITYHKPEYLPFVLLAPNICDFLNLPSSKSVSAFNHELSVYLADDESWSFEDIDNTTMVHQFFKEIDDRCQAQS</sequence>
<keyword evidence="2" id="KW-0472">Membrane</keyword>
<proteinExistence type="predicted"/>
<dbReference type="EMBL" id="HACM01007815">
    <property type="protein sequence ID" value="CRZ08257.1"/>
    <property type="molecule type" value="Transcribed_RNA"/>
</dbReference>
<keyword evidence="2" id="KW-0812">Transmembrane</keyword>
<dbReference type="AlphaFoldDB" id="A0A0H5R2Y6"/>
<accession>A0A0H5R2Y6</accession>
<reference evidence="3" key="1">
    <citation type="submission" date="2015-04" db="EMBL/GenBank/DDBJ databases">
        <title>The genome sequence of the plant pathogenic Rhizarian Plasmodiophora brassicae reveals insights in its biotrophic life cycle and the origin of chitin synthesis.</title>
        <authorList>
            <person name="Schwelm A."/>
            <person name="Fogelqvist J."/>
            <person name="Knaust A."/>
            <person name="Julke S."/>
            <person name="Lilja T."/>
            <person name="Dhandapani V."/>
            <person name="Bonilla-Rosso G."/>
            <person name="Karlsson M."/>
            <person name="Shevchenko A."/>
            <person name="Choi S.R."/>
            <person name="Kim H.G."/>
            <person name="Park J.Y."/>
            <person name="Lim Y.P."/>
            <person name="Ludwig-Muller J."/>
            <person name="Dixelius C."/>
        </authorList>
    </citation>
    <scope>NUCLEOTIDE SEQUENCE</scope>
    <source>
        <tissue evidence="3">Potato root galls</tissue>
    </source>
</reference>
<name>A0A0H5R2Y6_9EUKA</name>
<organism evidence="3">
    <name type="scientific">Spongospora subterranea</name>
    <dbReference type="NCBI Taxonomy" id="70186"/>
    <lineage>
        <taxon>Eukaryota</taxon>
        <taxon>Sar</taxon>
        <taxon>Rhizaria</taxon>
        <taxon>Endomyxa</taxon>
        <taxon>Phytomyxea</taxon>
        <taxon>Plasmodiophorida</taxon>
        <taxon>Plasmodiophoridae</taxon>
        <taxon>Spongospora</taxon>
    </lineage>
</organism>
<evidence type="ECO:0000256" key="2">
    <source>
        <dbReference type="SAM" id="Phobius"/>
    </source>
</evidence>
<evidence type="ECO:0000256" key="1">
    <source>
        <dbReference type="SAM" id="MobiDB-lite"/>
    </source>
</evidence>